<dbReference type="PANTHER" id="PTHR38797:SF4">
    <property type="entry name" value="NUCLEAR PORE COMPLEX PROTEIN NUP85"/>
    <property type="match status" value="1"/>
</dbReference>
<dbReference type="PANTHER" id="PTHR38797">
    <property type="entry name" value="NUCLEAR PORE COMPLEX PROTEIN NUP85-RELATED"/>
    <property type="match status" value="1"/>
</dbReference>
<organism evidence="1 2">
    <name type="scientific">Penicillium coprophilum</name>
    <dbReference type="NCBI Taxonomy" id="36646"/>
    <lineage>
        <taxon>Eukaryota</taxon>
        <taxon>Fungi</taxon>
        <taxon>Dikarya</taxon>
        <taxon>Ascomycota</taxon>
        <taxon>Pezizomycotina</taxon>
        <taxon>Eurotiomycetes</taxon>
        <taxon>Eurotiomycetidae</taxon>
        <taxon>Eurotiales</taxon>
        <taxon>Aspergillaceae</taxon>
        <taxon>Penicillium</taxon>
    </lineage>
</organism>
<evidence type="ECO:0000313" key="2">
    <source>
        <dbReference type="Proteomes" id="UP000191500"/>
    </source>
</evidence>
<dbReference type="EMBL" id="MDDG01000001">
    <property type="protein sequence ID" value="OQE47297.1"/>
    <property type="molecule type" value="Genomic_DNA"/>
</dbReference>
<proteinExistence type="predicted"/>
<dbReference type="STRING" id="36646.A0A1V6V9D6"/>
<sequence>MNTSIQEMTCKSVDLDGFGSVADDTWFEQHTAPMDGEEETGVHPYQAAALKAYLNGDLKPSETAAAMTKPHGSEKKTDLRDRVLSIIEDALFEMPKSHTPALVDLLKEFSQLPDEEGGDPVWKGLRGFGHSWSDGWKQGHWREALATWDPATRAERRHAHVHQAFVEASCAMAAPGPNAKDGLLPLDWGYECISEALECQDSVWDFEVPAAAVWIKLAGERLREGAKKGEKSWALEREGRLWTAGPMSMDRWNFWLKRLEDVEEIGKVISTTASAGAQDARAQGKE</sequence>
<keyword evidence="2" id="KW-1185">Reference proteome</keyword>
<comment type="caution">
    <text evidence="1">The sequence shown here is derived from an EMBL/GenBank/DDBJ whole genome shotgun (WGS) entry which is preliminary data.</text>
</comment>
<dbReference type="Pfam" id="PF12311">
    <property type="entry name" value="DUF3632"/>
    <property type="match status" value="1"/>
</dbReference>
<name>A0A1V6V9D6_9EURO</name>
<dbReference type="InterPro" id="IPR022085">
    <property type="entry name" value="OpdG"/>
</dbReference>
<dbReference type="AlphaFoldDB" id="A0A1V6V9D6"/>
<accession>A0A1V6V9D6</accession>
<dbReference type="InterPro" id="IPR053204">
    <property type="entry name" value="Oxopyrrolidines_Biosynth-assoc"/>
</dbReference>
<gene>
    <name evidence="1" type="ORF">PENCOP_c001G06261</name>
</gene>
<reference evidence="2" key="1">
    <citation type="journal article" date="2017" name="Nat. Microbiol.">
        <title>Global analysis of biosynthetic gene clusters reveals vast potential of secondary metabolite production in Penicillium species.</title>
        <authorList>
            <person name="Nielsen J.C."/>
            <person name="Grijseels S."/>
            <person name="Prigent S."/>
            <person name="Ji B."/>
            <person name="Dainat J."/>
            <person name="Nielsen K.F."/>
            <person name="Frisvad J.C."/>
            <person name="Workman M."/>
            <person name="Nielsen J."/>
        </authorList>
    </citation>
    <scope>NUCLEOTIDE SEQUENCE [LARGE SCALE GENOMIC DNA]</scope>
    <source>
        <strain evidence="2">IBT 31321</strain>
    </source>
</reference>
<protein>
    <submittedName>
        <fullName evidence="1">Uncharacterized protein</fullName>
    </submittedName>
</protein>
<dbReference type="Proteomes" id="UP000191500">
    <property type="component" value="Unassembled WGS sequence"/>
</dbReference>
<evidence type="ECO:0000313" key="1">
    <source>
        <dbReference type="EMBL" id="OQE47297.1"/>
    </source>
</evidence>